<dbReference type="PIRSF" id="PIRSF007747">
    <property type="entry name" value="Ribosyl_Ptfrase"/>
    <property type="match status" value="1"/>
</dbReference>
<gene>
    <name evidence="3" type="ORF">M404DRAFT_120457</name>
</gene>
<evidence type="ECO:0000259" key="1">
    <source>
        <dbReference type="Pfam" id="PF04179"/>
    </source>
</evidence>
<keyword evidence="4" id="KW-1185">Reference proteome</keyword>
<feature type="domain" description="Rit1 DUSP-like" evidence="1">
    <location>
        <begin position="360"/>
        <end position="468"/>
    </location>
</feature>
<dbReference type="Proteomes" id="UP000054217">
    <property type="component" value="Unassembled WGS sequence"/>
</dbReference>
<feature type="domain" description="Rit1 N-terminal" evidence="2">
    <location>
        <begin position="23"/>
        <end position="289"/>
    </location>
</feature>
<protein>
    <recommendedName>
        <fullName evidence="5">Initiator tRNA phosphoribosyl transferase</fullName>
    </recommendedName>
</protein>
<dbReference type="EMBL" id="KN831945">
    <property type="protein sequence ID" value="KIO13838.1"/>
    <property type="molecule type" value="Genomic_DNA"/>
</dbReference>
<sequence length="510" mass="56768">MILPSLGSTTSSRDLAATALAELRRESQDIYNRIHSIAEDAEFVRQVRRHYGDLPLLPNMRCGAWYVDPDTVGGCPSQYTYFKSTDGHTNNWSFNLRRPNLHILPLIVQYHGLILVDSTRAGKRMPDALSKTVPIWCSVINRALVLKHPSSFDGWDTALYTPPGVVSTQEHCQIETKLDEWAAELAASFYEIPELQHPLRPVWITPATSTYPNLSSNALSFYPVVCLSASKQVTDGLERRTAGFTYIQGSGDDHELWSMGLTPNVFWRNRDQLLNATRSALPDLVHALTSCSDTPRGRGTDELCLTPIDHVSGLISLCSTSTLQFAMPLIATSSMAVVCLTSNDLCQVWNASTAEPSRWLCIQVPEGKKGQHDFLRTVLPQSVPFIKRHLVDGHKVCIACDSGSDTSVGVCVTVLALFFREDGSFNPLENGQHNLSKAILNTRLQWIISSYPKANPTRTTLKRVNDFLLSPLSRGSSTLNDREWHTRMTGLTLMSFYVLHTQSPSNIPRV</sequence>
<evidence type="ECO:0000313" key="4">
    <source>
        <dbReference type="Proteomes" id="UP000054217"/>
    </source>
</evidence>
<dbReference type="PANTHER" id="PTHR31811:SF0">
    <property type="entry name" value="TRNA A64-2'-O-RIBOSYLPHOSPHATE TRANSFERASE"/>
    <property type="match status" value="1"/>
</dbReference>
<dbReference type="Pfam" id="PF17184">
    <property type="entry name" value="Rit1_C"/>
    <property type="match status" value="1"/>
</dbReference>
<dbReference type="Pfam" id="PF04179">
    <property type="entry name" value="Init_tRNA_PT"/>
    <property type="match status" value="1"/>
</dbReference>
<reference evidence="4" key="2">
    <citation type="submission" date="2015-01" db="EMBL/GenBank/DDBJ databases">
        <title>Evolutionary Origins and Diversification of the Mycorrhizal Mutualists.</title>
        <authorList>
            <consortium name="DOE Joint Genome Institute"/>
            <consortium name="Mycorrhizal Genomics Consortium"/>
            <person name="Kohler A."/>
            <person name="Kuo A."/>
            <person name="Nagy L.G."/>
            <person name="Floudas D."/>
            <person name="Copeland A."/>
            <person name="Barry K.W."/>
            <person name="Cichocki N."/>
            <person name="Veneault-Fourrey C."/>
            <person name="LaButti K."/>
            <person name="Lindquist E.A."/>
            <person name="Lipzen A."/>
            <person name="Lundell T."/>
            <person name="Morin E."/>
            <person name="Murat C."/>
            <person name="Riley R."/>
            <person name="Ohm R."/>
            <person name="Sun H."/>
            <person name="Tunlid A."/>
            <person name="Henrissat B."/>
            <person name="Grigoriev I.V."/>
            <person name="Hibbett D.S."/>
            <person name="Martin F."/>
        </authorList>
    </citation>
    <scope>NUCLEOTIDE SEQUENCE [LARGE SCALE GENOMIC DNA]</scope>
    <source>
        <strain evidence="4">Marx 270</strain>
    </source>
</reference>
<proteinExistence type="predicted"/>
<dbReference type="GO" id="GO:0005737">
    <property type="term" value="C:cytoplasm"/>
    <property type="evidence" value="ECO:0007669"/>
    <property type="project" value="TreeGrafter"/>
</dbReference>
<dbReference type="FunCoup" id="A0A0C3JXJ9">
    <property type="interactions" value="20"/>
</dbReference>
<dbReference type="AlphaFoldDB" id="A0A0C3JXJ9"/>
<dbReference type="PANTHER" id="PTHR31811">
    <property type="entry name" value="TRNA A64-2'-O-RIBOSYLPHOSPHATE TRANSFERASE"/>
    <property type="match status" value="1"/>
</dbReference>
<dbReference type="InterPro" id="IPR033421">
    <property type="entry name" value="Rit1_DUSP-like"/>
</dbReference>
<dbReference type="InParanoid" id="A0A0C3JXJ9"/>
<dbReference type="OrthoDB" id="45256at2759"/>
<dbReference type="InterPro" id="IPR007306">
    <property type="entry name" value="Rit1"/>
</dbReference>
<organism evidence="3 4">
    <name type="scientific">Pisolithus tinctorius Marx 270</name>
    <dbReference type="NCBI Taxonomy" id="870435"/>
    <lineage>
        <taxon>Eukaryota</taxon>
        <taxon>Fungi</taxon>
        <taxon>Dikarya</taxon>
        <taxon>Basidiomycota</taxon>
        <taxon>Agaricomycotina</taxon>
        <taxon>Agaricomycetes</taxon>
        <taxon>Agaricomycetidae</taxon>
        <taxon>Boletales</taxon>
        <taxon>Sclerodermatineae</taxon>
        <taxon>Pisolithaceae</taxon>
        <taxon>Pisolithus</taxon>
    </lineage>
</organism>
<evidence type="ECO:0000259" key="2">
    <source>
        <dbReference type="Pfam" id="PF17184"/>
    </source>
</evidence>
<name>A0A0C3JXJ9_PISTI</name>
<dbReference type="STRING" id="870435.A0A0C3JXJ9"/>
<evidence type="ECO:0000313" key="3">
    <source>
        <dbReference type="EMBL" id="KIO13838.1"/>
    </source>
</evidence>
<dbReference type="InterPro" id="IPR033449">
    <property type="entry name" value="Rit1_N"/>
</dbReference>
<dbReference type="GO" id="GO:0019988">
    <property type="term" value="P:charged-tRNA amino acid modification"/>
    <property type="evidence" value="ECO:0007669"/>
    <property type="project" value="InterPro"/>
</dbReference>
<dbReference type="HOGENOM" id="CLU_027654_1_1_1"/>
<accession>A0A0C3JXJ9</accession>
<dbReference type="GO" id="GO:0043399">
    <property type="term" value="F:tRNA adenosine(64)-2'-O-ribosylphosphate transferase activity"/>
    <property type="evidence" value="ECO:0007669"/>
    <property type="project" value="InterPro"/>
</dbReference>
<reference evidence="3 4" key="1">
    <citation type="submission" date="2014-04" db="EMBL/GenBank/DDBJ databases">
        <authorList>
            <consortium name="DOE Joint Genome Institute"/>
            <person name="Kuo A."/>
            <person name="Kohler A."/>
            <person name="Costa M.D."/>
            <person name="Nagy L.G."/>
            <person name="Floudas D."/>
            <person name="Copeland A."/>
            <person name="Barry K.W."/>
            <person name="Cichocki N."/>
            <person name="Veneault-Fourrey C."/>
            <person name="LaButti K."/>
            <person name="Lindquist E.A."/>
            <person name="Lipzen A."/>
            <person name="Lundell T."/>
            <person name="Morin E."/>
            <person name="Murat C."/>
            <person name="Sun H."/>
            <person name="Tunlid A."/>
            <person name="Henrissat B."/>
            <person name="Grigoriev I.V."/>
            <person name="Hibbett D.S."/>
            <person name="Martin F."/>
            <person name="Nordberg H.P."/>
            <person name="Cantor M.N."/>
            <person name="Hua S.X."/>
        </authorList>
    </citation>
    <scope>NUCLEOTIDE SEQUENCE [LARGE SCALE GENOMIC DNA]</scope>
    <source>
        <strain evidence="3 4">Marx 270</strain>
    </source>
</reference>
<evidence type="ECO:0008006" key="5">
    <source>
        <dbReference type="Google" id="ProtNLM"/>
    </source>
</evidence>